<evidence type="ECO:0000256" key="1">
    <source>
        <dbReference type="SAM" id="MobiDB-lite"/>
    </source>
</evidence>
<gene>
    <name evidence="2" type="ORF">HK100_004085</name>
</gene>
<evidence type="ECO:0000313" key="2">
    <source>
        <dbReference type="EMBL" id="KAJ3104262.1"/>
    </source>
</evidence>
<reference evidence="2" key="1">
    <citation type="submission" date="2020-05" db="EMBL/GenBank/DDBJ databases">
        <title>Phylogenomic resolution of chytrid fungi.</title>
        <authorList>
            <person name="Stajich J.E."/>
            <person name="Amses K."/>
            <person name="Simmons R."/>
            <person name="Seto K."/>
            <person name="Myers J."/>
            <person name="Bonds A."/>
            <person name="Quandt C.A."/>
            <person name="Barry K."/>
            <person name="Liu P."/>
            <person name="Grigoriev I."/>
            <person name="Longcore J.E."/>
            <person name="James T.Y."/>
        </authorList>
    </citation>
    <scope>NUCLEOTIDE SEQUENCE</scope>
    <source>
        <strain evidence="2">JEL0513</strain>
    </source>
</reference>
<sequence>MYGQQGQQGQYYSGAPPPPPPTGQGGQWAVPPQPTPTGQGGQWGELGGASGGGAGAPSQQPTYQGYVKGLHGWNDPPSLIGGLGATQRGTARKAAAATPTTASTATLDADALLASVDNPVSHVLVALTAAMDLVKQAVITDIVQRKMLDDTDRRLDELLERLAVQAVPDILLAHLILLANAFTAKNPAAAKKTAMTLTLMSTEHHEDAHWIVGAKRLVDMFDRFVVNVNNSQQQPQTFQPQFQQLQQNQVQPQNNQYRQFQQQQYPSQQLPQPQQQQQFNGAPRGNY</sequence>
<evidence type="ECO:0000313" key="3">
    <source>
        <dbReference type="Proteomes" id="UP001211907"/>
    </source>
</evidence>
<dbReference type="AlphaFoldDB" id="A0AAD5XD74"/>
<feature type="region of interest" description="Disordered" evidence="1">
    <location>
        <begin position="249"/>
        <end position="287"/>
    </location>
</feature>
<feature type="region of interest" description="Disordered" evidence="1">
    <location>
        <begin position="1"/>
        <end position="66"/>
    </location>
</feature>
<keyword evidence="3" id="KW-1185">Reference proteome</keyword>
<organism evidence="2 3">
    <name type="scientific">Physocladia obscura</name>
    <dbReference type="NCBI Taxonomy" id="109957"/>
    <lineage>
        <taxon>Eukaryota</taxon>
        <taxon>Fungi</taxon>
        <taxon>Fungi incertae sedis</taxon>
        <taxon>Chytridiomycota</taxon>
        <taxon>Chytridiomycota incertae sedis</taxon>
        <taxon>Chytridiomycetes</taxon>
        <taxon>Chytridiales</taxon>
        <taxon>Chytriomycetaceae</taxon>
        <taxon>Physocladia</taxon>
    </lineage>
</organism>
<protein>
    <submittedName>
        <fullName evidence="2">Uncharacterized protein</fullName>
    </submittedName>
</protein>
<dbReference type="Proteomes" id="UP001211907">
    <property type="component" value="Unassembled WGS sequence"/>
</dbReference>
<comment type="caution">
    <text evidence="2">The sequence shown here is derived from an EMBL/GenBank/DDBJ whole genome shotgun (WGS) entry which is preliminary data.</text>
</comment>
<accession>A0AAD5XD74</accession>
<name>A0AAD5XD74_9FUNG</name>
<dbReference type="Gene3D" id="1.20.940.10">
    <property type="entry name" value="Functional domain of the splicing factor Prp18"/>
    <property type="match status" value="1"/>
</dbReference>
<feature type="compositionally biased region" description="Gly residues" evidence="1">
    <location>
        <begin position="38"/>
        <end position="55"/>
    </location>
</feature>
<dbReference type="EMBL" id="JADGJH010002066">
    <property type="protein sequence ID" value="KAJ3104262.1"/>
    <property type="molecule type" value="Genomic_DNA"/>
</dbReference>
<feature type="compositionally biased region" description="Low complexity" evidence="1">
    <location>
        <begin position="1"/>
        <end position="14"/>
    </location>
</feature>
<proteinExistence type="predicted"/>
<feature type="compositionally biased region" description="Low complexity" evidence="1">
    <location>
        <begin position="249"/>
        <end position="280"/>
    </location>
</feature>